<dbReference type="InterPro" id="IPR017972">
    <property type="entry name" value="Cyt_P450_CS"/>
</dbReference>
<keyword evidence="7 14" id="KW-0479">Metal-binding</keyword>
<organism evidence="16 17">
    <name type="scientific">Tenebrio molitor</name>
    <name type="common">Yellow mealworm beetle</name>
    <dbReference type="NCBI Taxonomy" id="7067"/>
    <lineage>
        <taxon>Eukaryota</taxon>
        <taxon>Metazoa</taxon>
        <taxon>Ecdysozoa</taxon>
        <taxon>Arthropoda</taxon>
        <taxon>Hexapoda</taxon>
        <taxon>Insecta</taxon>
        <taxon>Pterygota</taxon>
        <taxon>Neoptera</taxon>
        <taxon>Endopterygota</taxon>
        <taxon>Coleoptera</taxon>
        <taxon>Polyphaga</taxon>
        <taxon>Cucujiformia</taxon>
        <taxon>Tenebrionidae</taxon>
        <taxon>Tenebrio</taxon>
    </lineage>
</organism>
<keyword evidence="15" id="KW-0812">Transmembrane</keyword>
<dbReference type="EMBL" id="JABDTM020028072">
    <property type="protein sequence ID" value="KAH0809545.1"/>
    <property type="molecule type" value="Genomic_DNA"/>
</dbReference>
<reference evidence="16" key="2">
    <citation type="submission" date="2021-08" db="EMBL/GenBank/DDBJ databases">
        <authorList>
            <person name="Eriksson T."/>
        </authorList>
    </citation>
    <scope>NUCLEOTIDE SEQUENCE</scope>
    <source>
        <strain evidence="16">Stoneville</strain>
        <tissue evidence="16">Whole head</tissue>
    </source>
</reference>
<keyword evidence="12" id="KW-0503">Monooxygenase</keyword>
<dbReference type="Proteomes" id="UP000719412">
    <property type="component" value="Unassembled WGS sequence"/>
</dbReference>
<evidence type="ECO:0000256" key="14">
    <source>
        <dbReference type="PIRSR" id="PIRSR602401-1"/>
    </source>
</evidence>
<dbReference type="GO" id="GO:0020037">
    <property type="term" value="F:heme binding"/>
    <property type="evidence" value="ECO:0007669"/>
    <property type="project" value="InterPro"/>
</dbReference>
<evidence type="ECO:0000256" key="12">
    <source>
        <dbReference type="ARBA" id="ARBA00023033"/>
    </source>
</evidence>
<comment type="subcellular location">
    <subcellularLocation>
        <location evidence="4">Endoplasmic reticulum membrane</location>
        <topology evidence="4">Peripheral membrane protein</topology>
    </subcellularLocation>
    <subcellularLocation>
        <location evidence="3">Microsome membrane</location>
        <topology evidence="3">Peripheral membrane protein</topology>
    </subcellularLocation>
</comment>
<dbReference type="Pfam" id="PF00067">
    <property type="entry name" value="p450"/>
    <property type="match status" value="3"/>
</dbReference>
<evidence type="ECO:0000256" key="11">
    <source>
        <dbReference type="ARBA" id="ARBA00023004"/>
    </source>
</evidence>
<dbReference type="PROSITE" id="PS00086">
    <property type="entry name" value="CYTOCHROME_P450"/>
    <property type="match status" value="3"/>
</dbReference>
<keyword evidence="10" id="KW-0560">Oxidoreductase</keyword>
<evidence type="ECO:0000256" key="6">
    <source>
        <dbReference type="ARBA" id="ARBA00022617"/>
    </source>
</evidence>
<comment type="caution">
    <text evidence="16">The sequence shown here is derived from an EMBL/GenBank/DDBJ whole genome shotgun (WGS) entry which is preliminary data.</text>
</comment>
<keyword evidence="8" id="KW-0256">Endoplasmic reticulum</keyword>
<reference evidence="16" key="1">
    <citation type="journal article" date="2020" name="J Insects Food Feed">
        <title>The yellow mealworm (Tenebrio molitor) genome: a resource for the emerging insects as food and feed industry.</title>
        <authorList>
            <person name="Eriksson T."/>
            <person name="Andere A."/>
            <person name="Kelstrup H."/>
            <person name="Emery V."/>
            <person name="Picard C."/>
        </authorList>
    </citation>
    <scope>NUCLEOTIDE SEQUENCE</scope>
    <source>
        <strain evidence="16">Stoneville</strain>
        <tissue evidence="16">Whole head</tissue>
    </source>
</reference>
<evidence type="ECO:0000313" key="17">
    <source>
        <dbReference type="Proteomes" id="UP000719412"/>
    </source>
</evidence>
<dbReference type="PRINTS" id="PR00463">
    <property type="entry name" value="EP450I"/>
</dbReference>
<evidence type="ECO:0000256" key="1">
    <source>
        <dbReference type="ARBA" id="ARBA00001971"/>
    </source>
</evidence>
<dbReference type="InterPro" id="IPR050196">
    <property type="entry name" value="Cytochrome_P450_Monoox"/>
</dbReference>
<accession>A0A8J6H0K3</accession>
<evidence type="ECO:0000256" key="3">
    <source>
        <dbReference type="ARBA" id="ARBA00004174"/>
    </source>
</evidence>
<protein>
    <recommendedName>
        <fullName evidence="18">Cytochrome P450 monooxygenase</fullName>
    </recommendedName>
</protein>
<dbReference type="CDD" id="cd20628">
    <property type="entry name" value="CYP4"/>
    <property type="match status" value="1"/>
</dbReference>
<dbReference type="InterPro" id="IPR036396">
    <property type="entry name" value="Cyt_P450_sf"/>
</dbReference>
<evidence type="ECO:0008006" key="18">
    <source>
        <dbReference type="Google" id="ProtNLM"/>
    </source>
</evidence>
<sequence length="1070" mass="123029">MSFNEILNLTNFLTVCSVCLCSCFLLKYLWNKRRLYFYAAKIPGPLSLPLIGSSYKLIGGTQNIIENGVRLVEQYKPLFKFWLGPKFCVVVTQPQDIEIILTNCLEKPEHYDYLTPIFGNGLLTMPGNEWKRHRRIIGSTFNQQILNSFVDIFGDYSNILVERLKGTIGKGCVDMFPIFTQCTLDIVCDTTMGTKVNAMKNGSQYILWTSRASELGIMRLFNIFLHPNFIWKMSSNYKETQSISQKVQDYVRQIIERKKCERGQRAGFDEAPKKKIFLDYLLDLTDQDDKWRDEESVEEARTIVVAGSDATALSVCYVLMMLAMHQEIQNKVYEEIVSIFEDDRSPSPEDLQKMCYLERVIKETLRLFPVGGLIARRLTKDIVLGSYVLPKETCVCVPIFCLHRDSDLWSDPLTFDPDRFLPEEVSKRHPYAYLPFSGGSRNCIGFRYAMMAMKTILSTVLRHYKMAATTYTSLSDIELKFDVATKCVRDTTMGTKVNAMKEGSQYILWTSRASELGIKRLFNIFLHPNFIWKMSNYKETQSISQKVQDYVRQIIERKKCERGQRAGFDEAPQKKIFLDYLLDLTDQDDRWRDEESVKEARTIVVAGSDATALSVCYVLMMLAMHQEIQNKVYEEIVSIFGDDRSPTLEDLQKMCFLELVIKETLRLFPVGGLIARRLTKDIVLGSYVLSKDTCVCVPILCLHRDFHLWSDPLTFDSDRFLPEEVSNRHPYAYLPFSGGPRTCIGDYFNKIRISDKTIFYRFQVMRRGSGALSPATHAHSTSHSQTYPITFIHPWAPFPDGTRTRADLAVVAERVLILPSTTLPSAPRRHTHASMARRRFLPLKKSSPFDYLLKLTDQDGKWSDEETIEETRTIIVAGSDATAQTLCYVLMMLAMHQDIQNKVYDEIISILEDDRSPTPADLQEMTYLERFIKESLRLFPVASAIGRFVTDDVALENYILPRGTTVLIPILHLHRDPDFWPDPLTFNPDRFLTEEVSKRHPYEYLPFSGGHRNCIGIRYAMLEMKTVLSTLLRHYRVVATTHTSISDIKLKLDVATKCVGGQKIQLEVRS</sequence>
<dbReference type="GO" id="GO:0005506">
    <property type="term" value="F:iron ion binding"/>
    <property type="evidence" value="ECO:0007669"/>
    <property type="project" value="InterPro"/>
</dbReference>
<comment type="cofactor">
    <cofactor evidence="1 14">
        <name>heme</name>
        <dbReference type="ChEBI" id="CHEBI:30413"/>
    </cofactor>
</comment>
<keyword evidence="15" id="KW-1133">Transmembrane helix</keyword>
<dbReference type="GO" id="GO:0005789">
    <property type="term" value="C:endoplasmic reticulum membrane"/>
    <property type="evidence" value="ECO:0007669"/>
    <property type="project" value="UniProtKB-SubCell"/>
</dbReference>
<feature type="binding site" description="axial binding residue" evidence="14">
    <location>
        <position position="443"/>
    </location>
    <ligand>
        <name>heme</name>
        <dbReference type="ChEBI" id="CHEBI:30413"/>
    </ligand>
    <ligandPart>
        <name>Fe</name>
        <dbReference type="ChEBI" id="CHEBI:18248"/>
    </ligandPart>
</feature>
<evidence type="ECO:0000256" key="13">
    <source>
        <dbReference type="ARBA" id="ARBA00023136"/>
    </source>
</evidence>
<dbReference type="AlphaFoldDB" id="A0A8J6H0K3"/>
<comment type="similarity">
    <text evidence="5">Belongs to the cytochrome P450 family.</text>
</comment>
<evidence type="ECO:0000256" key="2">
    <source>
        <dbReference type="ARBA" id="ARBA00003690"/>
    </source>
</evidence>
<proteinExistence type="inferred from homology"/>
<keyword evidence="17" id="KW-1185">Reference proteome</keyword>
<keyword evidence="11 14" id="KW-0408">Iron</keyword>
<keyword evidence="6 14" id="KW-0349">Heme</keyword>
<evidence type="ECO:0000313" key="16">
    <source>
        <dbReference type="EMBL" id="KAH0809545.1"/>
    </source>
</evidence>
<keyword evidence="9" id="KW-0492">Microsome</keyword>
<dbReference type="GO" id="GO:0016705">
    <property type="term" value="F:oxidoreductase activity, acting on paired donors, with incorporation or reduction of molecular oxygen"/>
    <property type="evidence" value="ECO:0007669"/>
    <property type="project" value="InterPro"/>
</dbReference>
<dbReference type="SUPFAM" id="SSF48264">
    <property type="entry name" value="Cytochrome P450"/>
    <property type="match status" value="3"/>
</dbReference>
<gene>
    <name evidence="16" type="ORF">GEV33_013243</name>
</gene>
<dbReference type="Gene3D" id="1.10.630.10">
    <property type="entry name" value="Cytochrome P450"/>
    <property type="match status" value="3"/>
</dbReference>
<dbReference type="InterPro" id="IPR001128">
    <property type="entry name" value="Cyt_P450"/>
</dbReference>
<dbReference type="FunFam" id="1.10.630.10:FF:000035">
    <property type="entry name" value="CYtochrome P450 family"/>
    <property type="match status" value="1"/>
</dbReference>
<dbReference type="PANTHER" id="PTHR24291">
    <property type="entry name" value="CYTOCHROME P450 FAMILY 4"/>
    <property type="match status" value="1"/>
</dbReference>
<dbReference type="PRINTS" id="PR00385">
    <property type="entry name" value="P450"/>
</dbReference>
<evidence type="ECO:0000256" key="15">
    <source>
        <dbReference type="SAM" id="Phobius"/>
    </source>
</evidence>
<dbReference type="PANTHER" id="PTHR24291:SF189">
    <property type="entry name" value="CYTOCHROME P450 4C3-RELATED"/>
    <property type="match status" value="1"/>
</dbReference>
<evidence type="ECO:0000256" key="8">
    <source>
        <dbReference type="ARBA" id="ARBA00022824"/>
    </source>
</evidence>
<keyword evidence="13 15" id="KW-0472">Membrane</keyword>
<evidence type="ECO:0000256" key="5">
    <source>
        <dbReference type="ARBA" id="ARBA00010617"/>
    </source>
</evidence>
<evidence type="ECO:0000256" key="4">
    <source>
        <dbReference type="ARBA" id="ARBA00004406"/>
    </source>
</evidence>
<feature type="transmembrane region" description="Helical" evidence="15">
    <location>
        <begin position="12"/>
        <end position="30"/>
    </location>
</feature>
<evidence type="ECO:0000256" key="7">
    <source>
        <dbReference type="ARBA" id="ARBA00022723"/>
    </source>
</evidence>
<name>A0A8J6H0K3_TENMO</name>
<dbReference type="GO" id="GO:0004497">
    <property type="term" value="F:monooxygenase activity"/>
    <property type="evidence" value="ECO:0007669"/>
    <property type="project" value="UniProtKB-KW"/>
</dbReference>
<dbReference type="InterPro" id="IPR002401">
    <property type="entry name" value="Cyt_P450_E_grp-I"/>
</dbReference>
<comment type="function">
    <text evidence="2">May be involved in the metabolism of insect hormones and in the breakdown of synthetic insecticides.</text>
</comment>
<evidence type="ECO:0000256" key="9">
    <source>
        <dbReference type="ARBA" id="ARBA00022848"/>
    </source>
</evidence>
<evidence type="ECO:0000256" key="10">
    <source>
        <dbReference type="ARBA" id="ARBA00023002"/>
    </source>
</evidence>